<keyword evidence="3" id="KW-0067">ATP-binding</keyword>
<dbReference type="PROSITE" id="PS51194">
    <property type="entry name" value="HELICASE_CTER"/>
    <property type="match status" value="1"/>
</dbReference>
<dbReference type="RefSeq" id="WP_135567275.1">
    <property type="nucleotide sequence ID" value="NZ_BNEJ01000012.1"/>
</dbReference>
<dbReference type="GeneID" id="75185986"/>
<dbReference type="Gene3D" id="6.10.140.530">
    <property type="match status" value="3"/>
</dbReference>
<dbReference type="InterPro" id="IPR005114">
    <property type="entry name" value="Helicase_assoc"/>
</dbReference>
<dbReference type="GO" id="GO:0003677">
    <property type="term" value="F:DNA binding"/>
    <property type="evidence" value="ECO:0007669"/>
    <property type="project" value="InterPro"/>
</dbReference>
<dbReference type="Pfam" id="PF00271">
    <property type="entry name" value="Helicase_C"/>
    <property type="match status" value="1"/>
</dbReference>
<dbReference type="SMART" id="SM00487">
    <property type="entry name" value="DEXDc"/>
    <property type="match status" value="1"/>
</dbReference>
<dbReference type="Pfam" id="PF03457">
    <property type="entry name" value="HA"/>
    <property type="match status" value="3"/>
</dbReference>
<organism evidence="3 4">
    <name type="scientific">Streptomyces albus</name>
    <dbReference type="NCBI Taxonomy" id="1888"/>
    <lineage>
        <taxon>Bacteria</taxon>
        <taxon>Bacillati</taxon>
        <taxon>Actinomycetota</taxon>
        <taxon>Actinomycetes</taxon>
        <taxon>Kitasatosporales</taxon>
        <taxon>Streptomycetaceae</taxon>
        <taxon>Streptomyces</taxon>
    </lineage>
</organism>
<evidence type="ECO:0000313" key="3">
    <source>
        <dbReference type="EMBL" id="TGG80843.1"/>
    </source>
</evidence>
<keyword evidence="3" id="KW-0347">Helicase</keyword>
<feature type="domain" description="Helicase C-terminal" evidence="2">
    <location>
        <begin position="280"/>
        <end position="441"/>
    </location>
</feature>
<dbReference type="InterPro" id="IPR001650">
    <property type="entry name" value="Helicase_C-like"/>
</dbReference>
<sequence>MLDTEQMAMELFPHQVRALAAIRRAVRRGERRMTVVAACGTGKTLIACRAAEQVAPSGAVLVLMPTLALVTQTISRWREAGYQGRALGVCSLPQSRSGLARSQAVMTNDPLRVAMALTAGGPLAVFATYDSLPVVVRAHELFALPSWDLIIADEAHRTCMGVGEGWGKVHDDQLVPAKVRLYMTATPRIFNGQAPRELAEFVERAPTATMDREDVFGPTVYTLGLAKAIEEGILADYQVLMPVVGDDDLQTILAERRPATSAHHDGLRTAAIQVAVLRAMAEQDLRRVLVFHNRVDAAHHFAGTLPATAAAVPAPLRIEKLWAYAIDGEQDPGYRRGVLAAFGDEAIEKAVLCNVRVLNEGVDMPAVDAVVFADPRYSVIDAIQAIGRALRQPPGSGKIATLVIPVYLPDKTSPGKLLKNSSFGALWSILQALRAHDDSYLDRIALPERRPGGRVLGRRLHYSQPERAAELAAALGLQITLPATGTWEEALRAATRYATKHRHLDVPETFVDDEGFALGEWIVNQRLRYLLGRIPPAQVRALKRLGMLWTPPEHTFERMLAHARAYADEHGHLAAPTTATAGGHRVGAWLASCRARAGAGTLTREQEQALRGIDPWWNPPFPLTWRRTYAAAKAHVEAGGSVDLPGDWRTGDGVPLGQWLNRQRNRWRQLDPAQAQLLLELGATPDVDSLYPGPFVTPERQEFRRGLIAAAAYLAREGNLLVPRAHVEETWIGPVRLGAFILKHRRWPQKLTPQERSALEAMRMVWDVRLARAGRRGKAAAREGMPSTRDRQK</sequence>
<reference evidence="3 4" key="1">
    <citation type="submission" date="2018-10" db="EMBL/GenBank/DDBJ databases">
        <title>Isolation of pseudouridimycin from Streptomyces albus DSM 40763.</title>
        <authorList>
            <person name="Rosenqvist P."/>
            <person name="Metsae-Ketelae M."/>
            <person name="Virta P."/>
        </authorList>
    </citation>
    <scope>NUCLEOTIDE SEQUENCE [LARGE SCALE GENOMIC DNA]</scope>
    <source>
        <strain evidence="3 4">DSM 40763</strain>
    </source>
</reference>
<feature type="domain" description="Helicase ATP-binding" evidence="1">
    <location>
        <begin position="24"/>
        <end position="205"/>
    </location>
</feature>
<evidence type="ECO:0000313" key="4">
    <source>
        <dbReference type="Proteomes" id="UP000298111"/>
    </source>
</evidence>
<dbReference type="InterPro" id="IPR027417">
    <property type="entry name" value="P-loop_NTPase"/>
</dbReference>
<dbReference type="GO" id="GO:0016787">
    <property type="term" value="F:hydrolase activity"/>
    <property type="evidence" value="ECO:0007669"/>
    <property type="project" value="InterPro"/>
</dbReference>
<dbReference type="PROSITE" id="PS51192">
    <property type="entry name" value="HELICASE_ATP_BIND_1"/>
    <property type="match status" value="1"/>
</dbReference>
<protein>
    <submittedName>
        <fullName evidence="3">DEAD/DEAH box helicase</fullName>
    </submittedName>
</protein>
<name>A0A8H1L8N3_9ACTN</name>
<keyword evidence="3" id="KW-0547">Nucleotide-binding</keyword>
<evidence type="ECO:0000259" key="2">
    <source>
        <dbReference type="PROSITE" id="PS51194"/>
    </source>
</evidence>
<gene>
    <name evidence="3" type="ORF">D8771_20690</name>
</gene>
<comment type="caution">
    <text evidence="3">The sequence shown here is derived from an EMBL/GenBank/DDBJ whole genome shotgun (WGS) entry which is preliminary data.</text>
</comment>
<dbReference type="InterPro" id="IPR006935">
    <property type="entry name" value="Helicase/UvrB_N"/>
</dbReference>
<dbReference type="InterPro" id="IPR014001">
    <property type="entry name" value="Helicase_ATP-bd"/>
</dbReference>
<dbReference type="PANTHER" id="PTHR47396:SF1">
    <property type="entry name" value="ATP-DEPENDENT HELICASE IRC3-RELATED"/>
    <property type="match status" value="1"/>
</dbReference>
<dbReference type="PANTHER" id="PTHR47396">
    <property type="entry name" value="TYPE I RESTRICTION ENZYME ECOKI R PROTEIN"/>
    <property type="match status" value="1"/>
</dbReference>
<dbReference type="EMBL" id="RCIY01000068">
    <property type="protein sequence ID" value="TGG80843.1"/>
    <property type="molecule type" value="Genomic_DNA"/>
</dbReference>
<dbReference type="SMART" id="SM00490">
    <property type="entry name" value="HELICc"/>
    <property type="match status" value="1"/>
</dbReference>
<dbReference type="AlphaFoldDB" id="A0A8H1L8N3"/>
<dbReference type="InterPro" id="IPR050742">
    <property type="entry name" value="Helicase_Restrict-Modif_Enz"/>
</dbReference>
<dbReference type="CDD" id="cd18785">
    <property type="entry name" value="SF2_C"/>
    <property type="match status" value="1"/>
</dbReference>
<dbReference type="Gene3D" id="3.40.50.300">
    <property type="entry name" value="P-loop containing nucleotide triphosphate hydrolases"/>
    <property type="match status" value="2"/>
</dbReference>
<proteinExistence type="predicted"/>
<dbReference type="GO" id="GO:0005524">
    <property type="term" value="F:ATP binding"/>
    <property type="evidence" value="ECO:0007669"/>
    <property type="project" value="InterPro"/>
</dbReference>
<evidence type="ECO:0000259" key="1">
    <source>
        <dbReference type="PROSITE" id="PS51192"/>
    </source>
</evidence>
<accession>A0A8H1L8N3</accession>
<dbReference type="Pfam" id="PF04851">
    <property type="entry name" value="ResIII"/>
    <property type="match status" value="1"/>
</dbReference>
<dbReference type="Proteomes" id="UP000298111">
    <property type="component" value="Unassembled WGS sequence"/>
</dbReference>
<dbReference type="GO" id="GO:0004386">
    <property type="term" value="F:helicase activity"/>
    <property type="evidence" value="ECO:0007669"/>
    <property type="project" value="UniProtKB-KW"/>
</dbReference>
<keyword evidence="3" id="KW-0378">Hydrolase</keyword>
<dbReference type="SUPFAM" id="SSF52540">
    <property type="entry name" value="P-loop containing nucleoside triphosphate hydrolases"/>
    <property type="match status" value="1"/>
</dbReference>
<dbReference type="GO" id="GO:0005829">
    <property type="term" value="C:cytosol"/>
    <property type="evidence" value="ECO:0007669"/>
    <property type="project" value="TreeGrafter"/>
</dbReference>